<evidence type="ECO:0000313" key="2">
    <source>
        <dbReference type="EMBL" id="GGB65786.1"/>
    </source>
</evidence>
<keyword evidence="3" id="KW-1185">Reference proteome</keyword>
<evidence type="ECO:0000313" key="3">
    <source>
        <dbReference type="Proteomes" id="UP000615760"/>
    </source>
</evidence>
<keyword evidence="1" id="KW-0472">Membrane</keyword>
<dbReference type="Proteomes" id="UP000615760">
    <property type="component" value="Unassembled WGS sequence"/>
</dbReference>
<proteinExistence type="predicted"/>
<protein>
    <recommendedName>
        <fullName evidence="4">Anti-sigma factor</fullName>
    </recommendedName>
</protein>
<evidence type="ECO:0008006" key="4">
    <source>
        <dbReference type="Google" id="ProtNLM"/>
    </source>
</evidence>
<reference evidence="3" key="1">
    <citation type="journal article" date="2019" name="Int. J. Syst. Evol. Microbiol.">
        <title>The Global Catalogue of Microorganisms (GCM) 10K type strain sequencing project: providing services to taxonomists for standard genome sequencing and annotation.</title>
        <authorList>
            <consortium name="The Broad Institute Genomics Platform"/>
            <consortium name="The Broad Institute Genome Sequencing Center for Infectious Disease"/>
            <person name="Wu L."/>
            <person name="Ma J."/>
        </authorList>
    </citation>
    <scope>NUCLEOTIDE SEQUENCE [LARGE SCALE GENOMIC DNA]</scope>
    <source>
        <strain evidence="3">CGMCC 1.15461</strain>
    </source>
</reference>
<comment type="caution">
    <text evidence="2">The sequence shown here is derived from an EMBL/GenBank/DDBJ whole genome shotgun (WGS) entry which is preliminary data.</text>
</comment>
<feature type="transmembrane region" description="Helical" evidence="1">
    <location>
        <begin position="51"/>
        <end position="69"/>
    </location>
</feature>
<keyword evidence="1" id="KW-1133">Transmembrane helix</keyword>
<evidence type="ECO:0000256" key="1">
    <source>
        <dbReference type="SAM" id="Phobius"/>
    </source>
</evidence>
<gene>
    <name evidence="2" type="ORF">GCM10007424_02140</name>
</gene>
<keyword evidence="1" id="KW-0812">Transmembrane</keyword>
<organism evidence="2 3">
    <name type="scientific">Flavobacterium suaedae</name>
    <dbReference type="NCBI Taxonomy" id="1767027"/>
    <lineage>
        <taxon>Bacteria</taxon>
        <taxon>Pseudomonadati</taxon>
        <taxon>Bacteroidota</taxon>
        <taxon>Flavobacteriia</taxon>
        <taxon>Flavobacteriales</taxon>
        <taxon>Flavobacteriaceae</taxon>
        <taxon>Flavobacterium</taxon>
    </lineage>
</organism>
<sequence>MKNFKLDNEKKVTSGFKAPEGYFDNFTDKVMKQLPEKETKVVPLYKSVQKWYGGVAAILVILFGVGLFFKLNTSGDEIVQPDASTIENYLVYQSDITNEDLYQSLNESDIEILEENIQISNEAIENYIAYENEYEYYIND</sequence>
<dbReference type="RefSeq" id="WP_188619374.1">
    <property type="nucleotide sequence ID" value="NZ_BMJE01000001.1"/>
</dbReference>
<dbReference type="EMBL" id="BMJE01000001">
    <property type="protein sequence ID" value="GGB65786.1"/>
    <property type="molecule type" value="Genomic_DNA"/>
</dbReference>
<name>A0ABQ1JH03_9FLAO</name>
<accession>A0ABQ1JH03</accession>